<accession>A0ABV2QCS1</accession>
<feature type="transmembrane region" description="Helical" evidence="1">
    <location>
        <begin position="203"/>
        <end position="222"/>
    </location>
</feature>
<keyword evidence="1" id="KW-1133">Transmembrane helix</keyword>
<gene>
    <name evidence="2" type="ORF">ABIE13_003946</name>
</gene>
<feature type="transmembrane region" description="Helical" evidence="1">
    <location>
        <begin position="273"/>
        <end position="295"/>
    </location>
</feature>
<keyword evidence="1" id="KW-0472">Membrane</keyword>
<feature type="transmembrane region" description="Helical" evidence="1">
    <location>
        <begin position="159"/>
        <end position="182"/>
    </location>
</feature>
<evidence type="ECO:0000256" key="1">
    <source>
        <dbReference type="SAM" id="Phobius"/>
    </source>
</evidence>
<dbReference type="Proteomes" id="UP001549320">
    <property type="component" value="Unassembled WGS sequence"/>
</dbReference>
<dbReference type="InterPro" id="IPR038770">
    <property type="entry name" value="Na+/solute_symporter_sf"/>
</dbReference>
<feature type="transmembrane region" description="Helical" evidence="1">
    <location>
        <begin position="228"/>
        <end position="252"/>
    </location>
</feature>
<dbReference type="Pfam" id="PF13593">
    <property type="entry name" value="SBF_like"/>
    <property type="match status" value="1"/>
</dbReference>
<sequence>MKSLRWLPDPFVLLIVMVVLLASLSPVYGEGARWFHYLTQGAIALLFFMHGAKLSSQQVRSGLSQWRLHLTVFACTFAIFPLLGWLLSPLFKALVGQGLTLGLLFLCALPSTVQSSIAFTAMARGNVAAAVCSAATSSLLGVFVTPLLVMLMFGVHGDFALGDAVVQVALQLLVPFALGQFARRWIGVWVQLHRNWLKQVDNSSILLVVYGSFSAAVVGGIWQKVDIGHLTVLTGLCAALLAMVFAITLFLGRALGFEQADSKTLFFCGSKKSLTTGIPLANVLFPAASVGLIILPTMLFHQLQLLACAYLARRWGERDGEDDASSRKPEAFCHQ</sequence>
<feature type="transmembrane region" description="Helical" evidence="1">
    <location>
        <begin position="99"/>
        <end position="120"/>
    </location>
</feature>
<dbReference type="PANTHER" id="PTHR18640:SF5">
    <property type="entry name" value="SODIUM_BILE ACID COTRANSPORTER 7"/>
    <property type="match status" value="1"/>
</dbReference>
<dbReference type="EMBL" id="JBEPSH010000007">
    <property type="protein sequence ID" value="MET4578830.1"/>
    <property type="molecule type" value="Genomic_DNA"/>
</dbReference>
<protein>
    <submittedName>
        <fullName evidence="2">Sodium/bile acid cotransporter 7</fullName>
    </submittedName>
</protein>
<comment type="caution">
    <text evidence="2">The sequence shown here is derived from an EMBL/GenBank/DDBJ whole genome shotgun (WGS) entry which is preliminary data.</text>
</comment>
<dbReference type="PANTHER" id="PTHR18640">
    <property type="entry name" value="SOLUTE CARRIER FAMILY 10 MEMBER 7"/>
    <property type="match status" value="1"/>
</dbReference>
<feature type="transmembrane region" description="Helical" evidence="1">
    <location>
        <begin position="66"/>
        <end position="87"/>
    </location>
</feature>
<feature type="transmembrane region" description="Helical" evidence="1">
    <location>
        <begin position="127"/>
        <end position="153"/>
    </location>
</feature>
<keyword evidence="1" id="KW-0812">Transmembrane</keyword>
<dbReference type="InterPro" id="IPR016833">
    <property type="entry name" value="Put_Na-Bile_cotransptr"/>
</dbReference>
<feature type="transmembrane region" description="Helical" evidence="1">
    <location>
        <begin position="12"/>
        <end position="28"/>
    </location>
</feature>
<keyword evidence="3" id="KW-1185">Reference proteome</keyword>
<organism evidence="2 3">
    <name type="scientific">Ottowia thiooxydans</name>
    <dbReference type="NCBI Taxonomy" id="219182"/>
    <lineage>
        <taxon>Bacteria</taxon>
        <taxon>Pseudomonadati</taxon>
        <taxon>Pseudomonadota</taxon>
        <taxon>Betaproteobacteria</taxon>
        <taxon>Burkholderiales</taxon>
        <taxon>Comamonadaceae</taxon>
        <taxon>Ottowia</taxon>
    </lineage>
</organism>
<dbReference type="Gene3D" id="1.20.1530.20">
    <property type="match status" value="1"/>
</dbReference>
<reference evidence="2 3" key="1">
    <citation type="submission" date="2024-06" db="EMBL/GenBank/DDBJ databases">
        <title>Sorghum-associated microbial communities from plants grown in Nebraska, USA.</title>
        <authorList>
            <person name="Schachtman D."/>
        </authorList>
    </citation>
    <scope>NUCLEOTIDE SEQUENCE [LARGE SCALE GENOMIC DNA]</scope>
    <source>
        <strain evidence="2 3">2709</strain>
    </source>
</reference>
<evidence type="ECO:0000313" key="2">
    <source>
        <dbReference type="EMBL" id="MET4578830.1"/>
    </source>
</evidence>
<dbReference type="RefSeq" id="WP_354446385.1">
    <property type="nucleotide sequence ID" value="NZ_JBEPSH010000007.1"/>
</dbReference>
<dbReference type="PIRSF" id="PIRSF026166">
    <property type="entry name" value="UCP026166"/>
    <property type="match status" value="1"/>
</dbReference>
<name>A0ABV2QCS1_9BURK</name>
<evidence type="ECO:0000313" key="3">
    <source>
        <dbReference type="Proteomes" id="UP001549320"/>
    </source>
</evidence>
<proteinExistence type="predicted"/>